<evidence type="ECO:0000256" key="3">
    <source>
        <dbReference type="ARBA" id="ARBA00023125"/>
    </source>
</evidence>
<dbReference type="Proteomes" id="UP000280197">
    <property type="component" value="Chromosome"/>
</dbReference>
<sequence length="165" mass="18393">MTDIDSQFLRGLFDEEGSLYAGRGTALYRLYGVEGLLYVGISTCPLTRVRTHLRDKPWGPDVIGIRIEYPADAAAAERDAIRAERPRHNDTYNGRPEESWTRLADRLCADITAGRMLPGERLPSPRKLAASEGVAVWVGERAYQVLRERGLVRSVPRKGWIVAAG</sequence>
<evidence type="ECO:0000256" key="2">
    <source>
        <dbReference type="ARBA" id="ARBA00023015"/>
    </source>
</evidence>
<keyword evidence="2" id="KW-0805">Transcription regulation</keyword>
<evidence type="ECO:0000313" key="6">
    <source>
        <dbReference type="EMBL" id="AZP20740.1"/>
    </source>
</evidence>
<dbReference type="RefSeq" id="WP_126274631.1">
    <property type="nucleotide sequence ID" value="NZ_CP034463.1"/>
</dbReference>
<evidence type="ECO:0000313" key="7">
    <source>
        <dbReference type="Proteomes" id="UP000280197"/>
    </source>
</evidence>
<dbReference type="InterPro" id="IPR051446">
    <property type="entry name" value="HTH_trans_reg/aminotransferase"/>
</dbReference>
<dbReference type="SMART" id="SM00345">
    <property type="entry name" value="HTH_GNTR"/>
    <property type="match status" value="1"/>
</dbReference>
<keyword evidence="7" id="KW-1185">Reference proteome</keyword>
<dbReference type="SUPFAM" id="SSF46785">
    <property type="entry name" value="Winged helix' DNA-binding domain"/>
    <property type="match status" value="1"/>
</dbReference>
<keyword evidence="1" id="KW-0663">Pyridoxal phosphate</keyword>
<dbReference type="Pfam" id="PF00392">
    <property type="entry name" value="GntR"/>
    <property type="match status" value="1"/>
</dbReference>
<keyword evidence="3" id="KW-0238">DNA-binding</keyword>
<dbReference type="PANTHER" id="PTHR46577:SF1">
    <property type="entry name" value="HTH-TYPE TRANSCRIPTIONAL REGULATORY PROTEIN GABR"/>
    <property type="match status" value="1"/>
</dbReference>
<dbReference type="PROSITE" id="PS50949">
    <property type="entry name" value="HTH_GNTR"/>
    <property type="match status" value="1"/>
</dbReference>
<dbReference type="GO" id="GO:0003700">
    <property type="term" value="F:DNA-binding transcription factor activity"/>
    <property type="evidence" value="ECO:0007669"/>
    <property type="project" value="InterPro"/>
</dbReference>
<dbReference type="AlphaFoldDB" id="A0A3Q9C3C3"/>
<dbReference type="InterPro" id="IPR036388">
    <property type="entry name" value="WH-like_DNA-bd_sf"/>
</dbReference>
<evidence type="ECO:0000259" key="5">
    <source>
        <dbReference type="PROSITE" id="PS50949"/>
    </source>
</evidence>
<name>A0A3Q9C3C3_9ACTN</name>
<dbReference type="InterPro" id="IPR036390">
    <property type="entry name" value="WH_DNA-bd_sf"/>
</dbReference>
<keyword evidence="4" id="KW-0804">Transcription</keyword>
<dbReference type="PANTHER" id="PTHR46577">
    <property type="entry name" value="HTH-TYPE TRANSCRIPTIONAL REGULATORY PROTEIN GABR"/>
    <property type="match status" value="1"/>
</dbReference>
<dbReference type="InterPro" id="IPR000524">
    <property type="entry name" value="Tscrpt_reg_HTH_GntR"/>
</dbReference>
<proteinExistence type="predicted"/>
<evidence type="ECO:0000256" key="1">
    <source>
        <dbReference type="ARBA" id="ARBA00022898"/>
    </source>
</evidence>
<evidence type="ECO:0000256" key="4">
    <source>
        <dbReference type="ARBA" id="ARBA00023163"/>
    </source>
</evidence>
<feature type="domain" description="HTH gntR-type" evidence="5">
    <location>
        <begin position="97"/>
        <end position="165"/>
    </location>
</feature>
<dbReference type="GO" id="GO:0003677">
    <property type="term" value="F:DNA binding"/>
    <property type="evidence" value="ECO:0007669"/>
    <property type="project" value="UniProtKB-KW"/>
</dbReference>
<protein>
    <submittedName>
        <fullName evidence="6">GntR family transcriptional regulator</fullName>
    </submittedName>
</protein>
<dbReference type="CDD" id="cd07377">
    <property type="entry name" value="WHTH_GntR"/>
    <property type="match status" value="1"/>
</dbReference>
<reference evidence="6 7" key="1">
    <citation type="submission" date="2018-12" db="EMBL/GenBank/DDBJ databases">
        <authorList>
            <person name="Li K."/>
        </authorList>
    </citation>
    <scope>NUCLEOTIDE SEQUENCE [LARGE SCALE GENOMIC DNA]</scope>
    <source>
        <strain evidence="7">CR22</strain>
    </source>
</reference>
<dbReference type="KEGG" id="saqu:EJC51_34515"/>
<accession>A0A3Q9C3C3</accession>
<organism evidence="6 7">
    <name type="scientific">Streptomyces aquilus</name>
    <dbReference type="NCBI Taxonomy" id="2548456"/>
    <lineage>
        <taxon>Bacteria</taxon>
        <taxon>Bacillati</taxon>
        <taxon>Actinomycetota</taxon>
        <taxon>Actinomycetes</taxon>
        <taxon>Kitasatosporales</taxon>
        <taxon>Streptomycetaceae</taxon>
        <taxon>Streptomyces</taxon>
    </lineage>
</organism>
<dbReference type="Gene3D" id="1.10.10.10">
    <property type="entry name" value="Winged helix-like DNA-binding domain superfamily/Winged helix DNA-binding domain"/>
    <property type="match status" value="1"/>
</dbReference>
<gene>
    <name evidence="6" type="ORF">EJC51_34515</name>
</gene>
<dbReference type="EMBL" id="CP034463">
    <property type="protein sequence ID" value="AZP20740.1"/>
    <property type="molecule type" value="Genomic_DNA"/>
</dbReference>